<feature type="transmembrane region" description="Helical" evidence="1">
    <location>
        <begin position="66"/>
        <end position="86"/>
    </location>
</feature>
<dbReference type="Proteomes" id="UP000050898">
    <property type="component" value="Unassembled WGS sequence"/>
</dbReference>
<organism evidence="2 3">
    <name type="scientific">Liquorilactobacillus mali KCTC 3596 = DSM 20444</name>
    <dbReference type="NCBI Taxonomy" id="1046596"/>
    <lineage>
        <taxon>Bacteria</taxon>
        <taxon>Bacillati</taxon>
        <taxon>Bacillota</taxon>
        <taxon>Bacilli</taxon>
        <taxon>Lactobacillales</taxon>
        <taxon>Lactobacillaceae</taxon>
        <taxon>Liquorilactobacillus</taxon>
    </lineage>
</organism>
<dbReference type="PATRIC" id="fig|1046596.6.peg.2406"/>
<reference evidence="2 3" key="1">
    <citation type="journal article" date="2015" name="Genome Announc.">
        <title>Expanding the biotechnology potential of lactobacilli through comparative genomics of 213 strains and associated genera.</title>
        <authorList>
            <person name="Sun Z."/>
            <person name="Harris H.M."/>
            <person name="McCann A."/>
            <person name="Guo C."/>
            <person name="Argimon S."/>
            <person name="Zhang W."/>
            <person name="Yang X."/>
            <person name="Jeffery I.B."/>
            <person name="Cooney J.C."/>
            <person name="Kagawa T.F."/>
            <person name="Liu W."/>
            <person name="Song Y."/>
            <person name="Salvetti E."/>
            <person name="Wrobel A."/>
            <person name="Rasinkangas P."/>
            <person name="Parkhill J."/>
            <person name="Rea M.C."/>
            <person name="O'Sullivan O."/>
            <person name="Ritari J."/>
            <person name="Douillard F.P."/>
            <person name="Paul Ross R."/>
            <person name="Yang R."/>
            <person name="Briner A.E."/>
            <person name="Felis G.E."/>
            <person name="de Vos W.M."/>
            <person name="Barrangou R."/>
            <person name="Klaenhammer T.R."/>
            <person name="Caufield P.W."/>
            <person name="Cui Y."/>
            <person name="Zhang H."/>
            <person name="O'Toole P.W."/>
        </authorList>
    </citation>
    <scope>NUCLEOTIDE SEQUENCE [LARGE SCALE GENOMIC DNA]</scope>
    <source>
        <strain evidence="2 3">DSM 20444</strain>
    </source>
</reference>
<dbReference type="EMBL" id="AYYH01000074">
    <property type="protein sequence ID" value="KRN08404.1"/>
    <property type="molecule type" value="Genomic_DNA"/>
</dbReference>
<keyword evidence="1" id="KW-0472">Membrane</keyword>
<sequence>MYASAKEKDKKIIFWSLISSLSLPFFYYLKEDSIWLMPFVLMMTICTSITILIFKNHKFKTITSHLLWVFLPIFSLILVTCLYKNINYKHYGEYTITDRSGTYYKYFLHDLLVIQENEKGSSNIWISESAIKKAEQYSPTLKKYSSQINNSFTDYQSGQTKEYPGDIIFWKFRNIFNNLYAHKSGKQANNFYKKVHYELLRAFNTGKLKKSNRFYLSSVAQGLKFSDVTWFKNNTPEYLATMITYKYNRLNVNEATGTFNQILRMSQITHSPIIWPGTINTFFAKRSIKFVNFLQNYVTKFYQSTSELLFVTGFLGILLLLFDAFLQLLNRNFNLLSLAIIIISLLSSELALFIGVEWFSRFLSMKKFYDYISCDIPIMQILEILGFFFLFKRIFYFVRKA</sequence>
<keyword evidence="1" id="KW-1133">Transmembrane helix</keyword>
<feature type="transmembrane region" description="Helical" evidence="1">
    <location>
        <begin position="368"/>
        <end position="391"/>
    </location>
</feature>
<name>A0A0R2E8R0_9LACO</name>
<feature type="transmembrane region" description="Helical" evidence="1">
    <location>
        <begin position="35"/>
        <end position="54"/>
    </location>
</feature>
<gene>
    <name evidence="2" type="ORF">FD00_GL002291</name>
</gene>
<evidence type="ECO:0000313" key="2">
    <source>
        <dbReference type="EMBL" id="KRN08404.1"/>
    </source>
</evidence>
<dbReference type="AlphaFoldDB" id="A0A0R2E8R0"/>
<proteinExistence type="predicted"/>
<evidence type="ECO:0000256" key="1">
    <source>
        <dbReference type="SAM" id="Phobius"/>
    </source>
</evidence>
<feature type="transmembrane region" description="Helical" evidence="1">
    <location>
        <begin position="308"/>
        <end position="326"/>
    </location>
</feature>
<evidence type="ECO:0000313" key="3">
    <source>
        <dbReference type="Proteomes" id="UP000050898"/>
    </source>
</evidence>
<comment type="caution">
    <text evidence="2">The sequence shown here is derived from an EMBL/GenBank/DDBJ whole genome shotgun (WGS) entry which is preliminary data.</text>
</comment>
<accession>A0A0R2E8R0</accession>
<keyword evidence="3" id="KW-1185">Reference proteome</keyword>
<feature type="transmembrane region" description="Helical" evidence="1">
    <location>
        <begin position="12"/>
        <end position="29"/>
    </location>
</feature>
<feature type="transmembrane region" description="Helical" evidence="1">
    <location>
        <begin position="333"/>
        <end position="356"/>
    </location>
</feature>
<keyword evidence="1" id="KW-0812">Transmembrane</keyword>
<protein>
    <submittedName>
        <fullName evidence="2">Uncharacterized protein</fullName>
    </submittedName>
</protein>